<dbReference type="InterPro" id="IPR016193">
    <property type="entry name" value="Cytidine_deaminase-like"/>
</dbReference>
<dbReference type="GO" id="GO:0097163">
    <property type="term" value="F:sulfur carrier activity"/>
    <property type="evidence" value="ECO:0007669"/>
    <property type="project" value="UniProtKB-UniRule"/>
</dbReference>
<comment type="function">
    <text evidence="3">Required for formate dehydrogenase (FDH) activity. Acts as a sulfur carrier protein that transfers sulfur from IscS to the molybdenum cofactor prior to its insertion into FDH.</text>
</comment>
<evidence type="ECO:0000313" key="5">
    <source>
        <dbReference type="Proteomes" id="UP000679284"/>
    </source>
</evidence>
<dbReference type="KEGG" id="fap:GR316_01695"/>
<accession>A0A8J8SK33</accession>
<comment type="similarity">
    <text evidence="3">Belongs to the FdhD family.</text>
</comment>
<dbReference type="Pfam" id="PF02634">
    <property type="entry name" value="FdhD-NarQ"/>
    <property type="match status" value="1"/>
</dbReference>
<dbReference type="RefSeq" id="WP_211784345.1">
    <property type="nucleotide sequence ID" value="NZ_CP047289.1"/>
</dbReference>
<keyword evidence="5" id="KW-1185">Reference proteome</keyword>
<dbReference type="PANTHER" id="PTHR30592">
    <property type="entry name" value="FORMATE DEHYDROGENASE"/>
    <property type="match status" value="1"/>
</dbReference>
<dbReference type="GO" id="GO:0005737">
    <property type="term" value="C:cytoplasm"/>
    <property type="evidence" value="ECO:0007669"/>
    <property type="project" value="UniProtKB-SubCell"/>
</dbReference>
<dbReference type="Gene3D" id="3.40.140.10">
    <property type="entry name" value="Cytidine Deaminase, domain 2"/>
    <property type="match status" value="1"/>
</dbReference>
<gene>
    <name evidence="3 4" type="primary">fdhD</name>
    <name evidence="4" type="ORF">GR316_01695</name>
</gene>
<evidence type="ECO:0000256" key="2">
    <source>
        <dbReference type="ARBA" id="ARBA00023150"/>
    </source>
</evidence>
<keyword evidence="1 3" id="KW-0963">Cytoplasm</keyword>
<proteinExistence type="inferred from homology"/>
<evidence type="ECO:0000256" key="3">
    <source>
        <dbReference type="HAMAP-Rule" id="MF_00187"/>
    </source>
</evidence>
<dbReference type="GO" id="GO:0006777">
    <property type="term" value="P:Mo-molybdopterin cofactor biosynthetic process"/>
    <property type="evidence" value="ECO:0007669"/>
    <property type="project" value="UniProtKB-UniRule"/>
</dbReference>
<evidence type="ECO:0000256" key="1">
    <source>
        <dbReference type="ARBA" id="ARBA00022490"/>
    </source>
</evidence>
<dbReference type="EMBL" id="CP047289">
    <property type="protein sequence ID" value="QUS35096.1"/>
    <property type="molecule type" value="Genomic_DNA"/>
</dbReference>
<sequence>MPTDTAPTPAGATPVAGRLLPEEIAVAISYDASTQAVMMATPNDLHDFARGFSLTEGIATPEEIASIEPVEVPRGIDLRIWLAPGVGARLAQRRRSMTGPVGCGLCGIDSLDQALRDMPPVTSDLRLSADEVRRAIGALRAHQPLHDATRAVHAAGLWVPGQGMIAVREDVGRHNALDKLAGACLVAAPGPGVVLMTSRVSVDLVQKVAAMNMPVLVAVSAPTAQAVDLADRLGITLIGLARGDDHTAFTHLHRLTS</sequence>
<comment type="subcellular location">
    <subcellularLocation>
        <location evidence="3">Cytoplasm</location>
    </subcellularLocation>
</comment>
<comment type="caution">
    <text evidence="3">Lacks conserved residue(s) required for the propagation of feature annotation.</text>
</comment>
<name>A0A8J8SK33_9RHOB</name>
<dbReference type="Gene3D" id="3.10.20.10">
    <property type="match status" value="1"/>
</dbReference>
<dbReference type="PIRSF" id="PIRSF015626">
    <property type="entry name" value="FdhD"/>
    <property type="match status" value="1"/>
</dbReference>
<protein>
    <recommendedName>
        <fullName evidence="3">Sulfur carrier protein FdhD</fullName>
    </recommendedName>
</protein>
<evidence type="ECO:0000313" key="4">
    <source>
        <dbReference type="EMBL" id="QUS35096.1"/>
    </source>
</evidence>
<organism evidence="4 5">
    <name type="scientific">Falsirhodobacter algicola</name>
    <dbReference type="NCBI Taxonomy" id="2692330"/>
    <lineage>
        <taxon>Bacteria</taxon>
        <taxon>Pseudomonadati</taxon>
        <taxon>Pseudomonadota</taxon>
        <taxon>Alphaproteobacteria</taxon>
        <taxon>Rhodobacterales</taxon>
        <taxon>Paracoccaceae</taxon>
        <taxon>Falsirhodobacter</taxon>
    </lineage>
</organism>
<keyword evidence="2 3" id="KW-0501">Molybdenum cofactor biosynthesis</keyword>
<dbReference type="InterPro" id="IPR003786">
    <property type="entry name" value="FdhD"/>
</dbReference>
<feature type="active site" description="Cysteine persulfide intermediate" evidence="3">
    <location>
        <position position="103"/>
    </location>
</feature>
<dbReference type="GO" id="GO:0016783">
    <property type="term" value="F:sulfurtransferase activity"/>
    <property type="evidence" value="ECO:0007669"/>
    <property type="project" value="InterPro"/>
</dbReference>
<dbReference type="HAMAP" id="MF_00187">
    <property type="entry name" value="FdhD"/>
    <property type="match status" value="1"/>
</dbReference>
<dbReference type="SUPFAM" id="SSF53927">
    <property type="entry name" value="Cytidine deaminase-like"/>
    <property type="match status" value="1"/>
</dbReference>
<dbReference type="AlphaFoldDB" id="A0A8J8SK33"/>
<dbReference type="PANTHER" id="PTHR30592:SF1">
    <property type="entry name" value="SULFUR CARRIER PROTEIN FDHD"/>
    <property type="match status" value="1"/>
</dbReference>
<dbReference type="NCBIfam" id="TIGR00129">
    <property type="entry name" value="fdhD_narQ"/>
    <property type="match status" value="1"/>
</dbReference>
<reference evidence="4" key="1">
    <citation type="submission" date="2020-01" db="EMBL/GenBank/DDBJ databases">
        <authorList>
            <person name="Yang Y."/>
            <person name="Kwon Y.M."/>
        </authorList>
    </citation>
    <scope>NUCLEOTIDE SEQUENCE</scope>
    <source>
        <strain evidence="4">PG104</strain>
    </source>
</reference>
<dbReference type="Proteomes" id="UP000679284">
    <property type="component" value="Chromosome"/>
</dbReference>